<dbReference type="PANTHER" id="PTHR40260:SF2">
    <property type="entry name" value="BLR8190 PROTEIN"/>
    <property type="match status" value="1"/>
</dbReference>
<dbReference type="EMBL" id="FQVI01000003">
    <property type="protein sequence ID" value="SHE59351.1"/>
    <property type="molecule type" value="Genomic_DNA"/>
</dbReference>
<sequence length="109" mass="13067">MVIFQIMYPYGEDRRFDIEYYLKSHLVNAKKLLGKACLKVEVTRGFKEFYQDTTPFFAFSARLVFENEETFFKAYTEDVDTFLMEDIPRFTDIAPVWQLEEIVYQETSI</sequence>
<dbReference type="Proteomes" id="UP000184245">
    <property type="component" value="Unassembled WGS sequence"/>
</dbReference>
<dbReference type="NCBIfam" id="TIGR02118">
    <property type="entry name" value="EthD family reductase"/>
    <property type="match status" value="1"/>
</dbReference>
<dbReference type="SUPFAM" id="SSF54909">
    <property type="entry name" value="Dimeric alpha+beta barrel"/>
    <property type="match status" value="1"/>
</dbReference>
<dbReference type="InterPro" id="IPR009799">
    <property type="entry name" value="EthD_dom"/>
</dbReference>
<dbReference type="Gene3D" id="3.30.70.100">
    <property type="match status" value="1"/>
</dbReference>
<dbReference type="InterPro" id="IPR011008">
    <property type="entry name" value="Dimeric_a/b-barrel"/>
</dbReference>
<proteinExistence type="predicted"/>
<gene>
    <name evidence="1" type="ORF">SAMN02745158_00949</name>
</gene>
<dbReference type="AlphaFoldDB" id="A0A1M4URH5"/>
<dbReference type="PANTHER" id="PTHR40260">
    <property type="entry name" value="BLR8190 PROTEIN"/>
    <property type="match status" value="1"/>
</dbReference>
<dbReference type="STRING" id="1122155.SAMN02745158_00949"/>
<protein>
    <recommendedName>
        <fullName evidence="3">EthD domain-containing protein</fullName>
    </recommendedName>
</protein>
<evidence type="ECO:0000313" key="1">
    <source>
        <dbReference type="EMBL" id="SHE59351.1"/>
    </source>
</evidence>
<dbReference type="OrthoDB" id="5343971at2"/>
<name>A0A1M4URH5_9CLOT</name>
<organism evidence="1 2">
    <name type="scientific">Lactonifactor longoviformis DSM 17459</name>
    <dbReference type="NCBI Taxonomy" id="1122155"/>
    <lineage>
        <taxon>Bacteria</taxon>
        <taxon>Bacillati</taxon>
        <taxon>Bacillota</taxon>
        <taxon>Clostridia</taxon>
        <taxon>Eubacteriales</taxon>
        <taxon>Clostridiaceae</taxon>
        <taxon>Lactonifactor</taxon>
    </lineage>
</organism>
<evidence type="ECO:0000313" key="2">
    <source>
        <dbReference type="Proteomes" id="UP000184245"/>
    </source>
</evidence>
<evidence type="ECO:0008006" key="3">
    <source>
        <dbReference type="Google" id="ProtNLM"/>
    </source>
</evidence>
<reference evidence="1 2" key="1">
    <citation type="submission" date="2016-11" db="EMBL/GenBank/DDBJ databases">
        <authorList>
            <person name="Jaros S."/>
            <person name="Januszkiewicz K."/>
            <person name="Wedrychowicz H."/>
        </authorList>
    </citation>
    <scope>NUCLEOTIDE SEQUENCE [LARGE SCALE GENOMIC DNA]</scope>
    <source>
        <strain evidence="1 2">DSM 17459</strain>
    </source>
</reference>
<accession>A0A1M4URH5</accession>
<dbReference type="GO" id="GO:0016491">
    <property type="term" value="F:oxidoreductase activity"/>
    <property type="evidence" value="ECO:0007669"/>
    <property type="project" value="InterPro"/>
</dbReference>
<keyword evidence="2" id="KW-1185">Reference proteome</keyword>